<evidence type="ECO:0000313" key="2">
    <source>
        <dbReference type="EMBL" id="KAJ3990966.1"/>
    </source>
</evidence>
<organism evidence="2 3">
    <name type="scientific">Lentinula boryana</name>
    <dbReference type="NCBI Taxonomy" id="40481"/>
    <lineage>
        <taxon>Eukaryota</taxon>
        <taxon>Fungi</taxon>
        <taxon>Dikarya</taxon>
        <taxon>Basidiomycota</taxon>
        <taxon>Agaricomycotina</taxon>
        <taxon>Agaricomycetes</taxon>
        <taxon>Agaricomycetidae</taxon>
        <taxon>Agaricales</taxon>
        <taxon>Marasmiineae</taxon>
        <taxon>Omphalotaceae</taxon>
        <taxon>Lentinula</taxon>
    </lineage>
</organism>
<keyword evidence="3" id="KW-1185">Reference proteome</keyword>
<feature type="coiled-coil region" evidence="1">
    <location>
        <begin position="244"/>
        <end position="315"/>
    </location>
</feature>
<evidence type="ECO:0000256" key="1">
    <source>
        <dbReference type="SAM" id="Coils"/>
    </source>
</evidence>
<proteinExistence type="predicted"/>
<feature type="non-terminal residue" evidence="2">
    <location>
        <position position="1"/>
    </location>
</feature>
<comment type="caution">
    <text evidence="2">The sequence shown here is derived from an EMBL/GenBank/DDBJ whole genome shotgun (WGS) entry which is preliminary data.</text>
</comment>
<name>A0ABQ8PX18_9AGAR</name>
<protein>
    <submittedName>
        <fullName evidence="2">Uncharacterized protein</fullName>
    </submittedName>
</protein>
<dbReference type="Proteomes" id="UP001163828">
    <property type="component" value="Unassembled WGS sequence"/>
</dbReference>
<reference evidence="2" key="1">
    <citation type="submission" date="2022-08" db="EMBL/GenBank/DDBJ databases">
        <authorList>
            <consortium name="DOE Joint Genome Institute"/>
            <person name="Min B."/>
            <person name="Riley R."/>
            <person name="Sierra-Patev S."/>
            <person name="Naranjo-Ortiz M."/>
            <person name="Looney B."/>
            <person name="Konkel Z."/>
            <person name="Slot J.C."/>
            <person name="Sakamoto Y."/>
            <person name="Steenwyk J.L."/>
            <person name="Rokas A."/>
            <person name="Carro J."/>
            <person name="Camarero S."/>
            <person name="Ferreira P."/>
            <person name="Molpeceres G."/>
            <person name="Ruiz-Duenas F.J."/>
            <person name="Serrano A."/>
            <person name="Henrissat B."/>
            <person name="Drula E."/>
            <person name="Hughes K.W."/>
            <person name="Mata J.L."/>
            <person name="Ishikawa N.K."/>
            <person name="Vargas-Isla R."/>
            <person name="Ushijima S."/>
            <person name="Smith C.A."/>
            <person name="Ahrendt S."/>
            <person name="Andreopoulos W."/>
            <person name="He G."/>
            <person name="Labutti K."/>
            <person name="Lipzen A."/>
            <person name="Ng V."/>
            <person name="Sandor L."/>
            <person name="Barry K."/>
            <person name="Martinez A.T."/>
            <person name="Xiao Y."/>
            <person name="Gibbons J.G."/>
            <person name="Terashima K."/>
            <person name="Hibbett D.S."/>
            <person name="Grigoriev I.V."/>
        </authorList>
    </citation>
    <scope>NUCLEOTIDE SEQUENCE</scope>
    <source>
        <strain evidence="2">TFB10827</strain>
    </source>
</reference>
<gene>
    <name evidence="2" type="ORF">F5050DRAFT_1813160</name>
</gene>
<evidence type="ECO:0000313" key="3">
    <source>
        <dbReference type="Proteomes" id="UP001163828"/>
    </source>
</evidence>
<dbReference type="EMBL" id="MU791280">
    <property type="protein sequence ID" value="KAJ3990966.1"/>
    <property type="molecule type" value="Genomic_DNA"/>
</dbReference>
<sequence length="329" mass="37482">KLAEEARLLTAANESLKELETKKDGLQTSNDEAEVALETLRKKNRETDQQLKETERKVSELQATVDAVTLLVSQGLSPSSALPDPDHVQFQQAKIQKDELQKSFDQAKRELRSNEKGSEFLVEKNLLEAKTQALERSNKQLETANKTLEADLLRSEELAHTLRSDTEALVACQAELKRLKSQNITLVAKNAELKSLANPSPVGDPETSVSRVSLPDPRPISHGIYFLQFIPLSPHSNSYVQEKLQTARKDLFTEQEKADRLEQEVADLEEDRDRWETECSMFMEKMREYGENDDIRVLQDELLEKNKEISRLKKRFDDSQVIAFAECTL</sequence>
<accession>A0ABQ8PX18</accession>
<keyword evidence="1" id="KW-0175">Coiled coil</keyword>
<feature type="coiled-coil region" evidence="1">
    <location>
        <begin position="2"/>
        <end position="182"/>
    </location>
</feature>